<feature type="region of interest" description="Disordered" evidence="1">
    <location>
        <begin position="160"/>
        <end position="268"/>
    </location>
</feature>
<feature type="compositionally biased region" description="Pro residues" evidence="1">
    <location>
        <begin position="240"/>
        <end position="252"/>
    </location>
</feature>
<reference evidence="4" key="1">
    <citation type="submission" date="2024-06" db="EMBL/GenBank/DDBJ databases">
        <title>Kribbella sp. strain HUAS MG21 genome sequences.</title>
        <authorList>
            <person name="Mo P."/>
        </authorList>
    </citation>
    <scope>NUCLEOTIDE SEQUENCE</scope>
    <source>
        <strain evidence="4">HUAS MG21</strain>
    </source>
</reference>
<keyword evidence="2" id="KW-0732">Signal</keyword>
<dbReference type="InterPro" id="IPR043725">
    <property type="entry name" value="DUF5667"/>
</dbReference>
<organism evidence="4">
    <name type="scientific">Kribbella sp. HUAS MG21</name>
    <dbReference type="NCBI Taxonomy" id="3160966"/>
    <lineage>
        <taxon>Bacteria</taxon>
        <taxon>Bacillati</taxon>
        <taxon>Actinomycetota</taxon>
        <taxon>Actinomycetes</taxon>
        <taxon>Propionibacteriales</taxon>
        <taxon>Kribbellaceae</taxon>
        <taxon>Kribbella</taxon>
    </lineage>
</organism>
<dbReference type="EMBL" id="CP158165">
    <property type="protein sequence ID" value="XBV27914.1"/>
    <property type="molecule type" value="Genomic_DNA"/>
</dbReference>
<feature type="domain" description="DUF5667" evidence="3">
    <location>
        <begin position="23"/>
        <end position="96"/>
    </location>
</feature>
<protein>
    <submittedName>
        <fullName evidence="4">DUF5667 domain-containing protein</fullName>
    </submittedName>
</protein>
<feature type="chain" id="PRO_5043750530" evidence="2">
    <location>
        <begin position="20"/>
        <end position="300"/>
    </location>
</feature>
<feature type="compositionally biased region" description="Polar residues" evidence="1">
    <location>
        <begin position="220"/>
        <end position="236"/>
    </location>
</feature>
<feature type="compositionally biased region" description="Low complexity" evidence="1">
    <location>
        <begin position="253"/>
        <end position="268"/>
    </location>
</feature>
<proteinExistence type="predicted"/>
<dbReference type="Pfam" id="PF18915">
    <property type="entry name" value="DUF5667"/>
    <property type="match status" value="1"/>
</dbReference>
<feature type="compositionally biased region" description="Low complexity" evidence="1">
    <location>
        <begin position="179"/>
        <end position="219"/>
    </location>
</feature>
<name>A0AAU7TMT2_9ACTN</name>
<feature type="signal peptide" evidence="2">
    <location>
        <begin position="1"/>
        <end position="19"/>
    </location>
</feature>
<evidence type="ECO:0000256" key="2">
    <source>
        <dbReference type="SAM" id="SignalP"/>
    </source>
</evidence>
<feature type="compositionally biased region" description="Polar residues" evidence="1">
    <location>
        <begin position="168"/>
        <end position="178"/>
    </location>
</feature>
<evidence type="ECO:0000259" key="3">
    <source>
        <dbReference type="Pfam" id="PF18915"/>
    </source>
</evidence>
<gene>
    <name evidence="4" type="ORF">ABN611_16115</name>
</gene>
<dbReference type="RefSeq" id="WP_350280692.1">
    <property type="nucleotide sequence ID" value="NZ_CP158165.1"/>
</dbReference>
<accession>A0AAU7TMT2</accession>
<sequence length="300" mass="30592">MASTAALVLLGGGIGSAAAAQQAMPGDTLYGMKRSIENVATNVGVGDDSRGRRDLEHAMTRLSEVRELAQNGGSVGTINATLDDFSAQSRKGVSRLVASYQQNGDESSITAITAFITSARQALVGLAPKLPPESLKSGVEALATIEQLARHTAAACPKCAAPKPDAGTPTTGTNPSNQPGRTTPGTGTEPSDPVKASTSTSPKASATTTAPTTPVGSSTEQPTTAPTKLPNTTIVEESTAPPPTVLKTPPVPSSSNSPTATPTVLPSLTPSATPSWPWPFPTTPIINLPGIIQTLFPPWK</sequence>
<evidence type="ECO:0000256" key="1">
    <source>
        <dbReference type="SAM" id="MobiDB-lite"/>
    </source>
</evidence>
<evidence type="ECO:0000313" key="4">
    <source>
        <dbReference type="EMBL" id="XBV27914.1"/>
    </source>
</evidence>
<dbReference type="AlphaFoldDB" id="A0AAU7TMT2"/>